<name>A0AAF0WU20_DAUCS</name>
<organism evidence="3 4">
    <name type="scientific">Daucus carota subsp. sativus</name>
    <name type="common">Carrot</name>
    <dbReference type="NCBI Taxonomy" id="79200"/>
    <lineage>
        <taxon>Eukaryota</taxon>
        <taxon>Viridiplantae</taxon>
        <taxon>Streptophyta</taxon>
        <taxon>Embryophyta</taxon>
        <taxon>Tracheophyta</taxon>
        <taxon>Spermatophyta</taxon>
        <taxon>Magnoliopsida</taxon>
        <taxon>eudicotyledons</taxon>
        <taxon>Gunneridae</taxon>
        <taxon>Pentapetalae</taxon>
        <taxon>asterids</taxon>
        <taxon>campanulids</taxon>
        <taxon>Apiales</taxon>
        <taxon>Apiaceae</taxon>
        <taxon>Apioideae</taxon>
        <taxon>Scandiceae</taxon>
        <taxon>Daucinae</taxon>
        <taxon>Daucus</taxon>
        <taxon>Daucus sect. Daucus</taxon>
    </lineage>
</organism>
<protein>
    <recommendedName>
        <fullName evidence="5">HAT C-terminal dimerisation domain-containing protein</fullName>
    </recommendedName>
</protein>
<feature type="domain" description="HAT C-terminal dimerisation" evidence="1">
    <location>
        <begin position="194"/>
        <end position="276"/>
    </location>
</feature>
<dbReference type="InterPro" id="IPR008906">
    <property type="entry name" value="HATC_C_dom"/>
</dbReference>
<dbReference type="GO" id="GO:0046983">
    <property type="term" value="F:protein dimerization activity"/>
    <property type="evidence" value="ECO:0007669"/>
    <property type="project" value="InterPro"/>
</dbReference>
<evidence type="ECO:0000259" key="1">
    <source>
        <dbReference type="Pfam" id="PF05699"/>
    </source>
</evidence>
<evidence type="ECO:0000259" key="2">
    <source>
        <dbReference type="Pfam" id="PF14372"/>
    </source>
</evidence>
<dbReference type="Proteomes" id="UP000077755">
    <property type="component" value="Chromosome 4"/>
</dbReference>
<dbReference type="InterPro" id="IPR012337">
    <property type="entry name" value="RNaseH-like_sf"/>
</dbReference>
<evidence type="ECO:0000313" key="3">
    <source>
        <dbReference type="EMBL" id="WOG96050.1"/>
    </source>
</evidence>
<reference evidence="3" key="2">
    <citation type="submission" date="2022-03" db="EMBL/GenBank/DDBJ databases">
        <title>Draft title - Genomic analysis of global carrot germplasm unveils the trajectory of domestication and the origin of high carotenoid orange carrot.</title>
        <authorList>
            <person name="Iorizzo M."/>
            <person name="Ellison S."/>
            <person name="Senalik D."/>
            <person name="Macko-Podgorni A."/>
            <person name="Grzebelus D."/>
            <person name="Bostan H."/>
            <person name="Rolling W."/>
            <person name="Curaba J."/>
            <person name="Simon P."/>
        </authorList>
    </citation>
    <scope>NUCLEOTIDE SEQUENCE</scope>
    <source>
        <tissue evidence="3">Leaf</tissue>
    </source>
</reference>
<dbReference type="Pfam" id="PF14372">
    <property type="entry name" value="hAT-like_RNase-H"/>
    <property type="match status" value="1"/>
</dbReference>
<proteinExistence type="predicted"/>
<dbReference type="SUPFAM" id="SSF53098">
    <property type="entry name" value="Ribonuclease H-like"/>
    <property type="match status" value="1"/>
</dbReference>
<gene>
    <name evidence="3" type="ORF">DCAR_0415380</name>
</gene>
<accession>A0AAF0WU20</accession>
<sequence length="313" mass="36367">MKPRSEVWKHYDKIQNELGELRARKFASCLKIFYDLTIKISGTSYVTSNLFFHEIYAVHSILYGWVLDMHCEMYEMGEKMFQKFNKYWGNPRKMNKFLFLSVVLDPRHKLQFLVYMLKDMYGYEVGGAMGKDVEETLSKMFDEYKSKMGMSNDVNSGRENLFEENGGPVHPSLRLRLQFERDNGMVSQGVGCSDLDEYLSEKPKKFTDDFDILGWWKLNSVRFPILSQMARDILAMPISTVASESAFSTGGRIISDFRSSLSPRMVQSLVCAQDWMRKTAKAINVEETHDDMVELEKGTTIKFISIVYILIYF</sequence>
<dbReference type="Pfam" id="PF05699">
    <property type="entry name" value="Dimer_Tnp_hAT"/>
    <property type="match status" value="1"/>
</dbReference>
<dbReference type="PANTHER" id="PTHR23272">
    <property type="entry name" value="BED FINGER-RELATED"/>
    <property type="match status" value="1"/>
</dbReference>
<reference evidence="3" key="1">
    <citation type="journal article" date="2016" name="Nat. Genet.">
        <title>A high-quality carrot genome assembly provides new insights into carotenoid accumulation and asterid genome evolution.</title>
        <authorList>
            <person name="Iorizzo M."/>
            <person name="Ellison S."/>
            <person name="Senalik D."/>
            <person name="Zeng P."/>
            <person name="Satapoomin P."/>
            <person name="Huang J."/>
            <person name="Bowman M."/>
            <person name="Iovene M."/>
            <person name="Sanseverino W."/>
            <person name="Cavagnaro P."/>
            <person name="Yildiz M."/>
            <person name="Macko-Podgorni A."/>
            <person name="Moranska E."/>
            <person name="Grzebelus E."/>
            <person name="Grzebelus D."/>
            <person name="Ashrafi H."/>
            <person name="Zheng Z."/>
            <person name="Cheng S."/>
            <person name="Spooner D."/>
            <person name="Van Deynze A."/>
            <person name="Simon P."/>
        </authorList>
    </citation>
    <scope>NUCLEOTIDE SEQUENCE</scope>
    <source>
        <tissue evidence="3">Leaf</tissue>
    </source>
</reference>
<dbReference type="InterPro" id="IPR025525">
    <property type="entry name" value="hAT-like_transposase_RNase-H"/>
</dbReference>
<keyword evidence="4" id="KW-1185">Reference proteome</keyword>
<evidence type="ECO:0008006" key="5">
    <source>
        <dbReference type="Google" id="ProtNLM"/>
    </source>
</evidence>
<dbReference type="PANTHER" id="PTHR23272:SF161">
    <property type="entry name" value="ZINC FINGER BED DOMAIN-CONTAINING PROTEIN RICESLEEPER 1-LIKE"/>
    <property type="match status" value="1"/>
</dbReference>
<feature type="domain" description="hAT-like transposase RNase-H fold" evidence="2">
    <location>
        <begin position="41"/>
        <end position="144"/>
    </location>
</feature>
<dbReference type="EMBL" id="CP093346">
    <property type="protein sequence ID" value="WOG96050.1"/>
    <property type="molecule type" value="Genomic_DNA"/>
</dbReference>
<dbReference type="AlphaFoldDB" id="A0AAF0WU20"/>
<dbReference type="GO" id="GO:0003677">
    <property type="term" value="F:DNA binding"/>
    <property type="evidence" value="ECO:0007669"/>
    <property type="project" value="InterPro"/>
</dbReference>
<evidence type="ECO:0000313" key="4">
    <source>
        <dbReference type="Proteomes" id="UP000077755"/>
    </source>
</evidence>